<name>A0A285RW33_9FIRM</name>
<sequence>MRYIVKKIMEPDYGCEERPEGYIAMDHLILRDESGQEIDYEVADQELYEKDINEGDWVYFDKDNKNFKEE</sequence>
<dbReference type="AlphaFoldDB" id="A0A285RW33"/>
<protein>
    <submittedName>
        <fullName evidence="1">Uncharacterized protein</fullName>
    </submittedName>
</protein>
<evidence type="ECO:0000313" key="2">
    <source>
        <dbReference type="Proteomes" id="UP000219563"/>
    </source>
</evidence>
<gene>
    <name evidence="1" type="ORF">SAMN02910411_1119</name>
</gene>
<dbReference type="EMBL" id="OBMR01000003">
    <property type="protein sequence ID" value="SOB96572.1"/>
    <property type="molecule type" value="Genomic_DNA"/>
</dbReference>
<dbReference type="Proteomes" id="UP000219563">
    <property type="component" value="Unassembled WGS sequence"/>
</dbReference>
<proteinExistence type="predicted"/>
<evidence type="ECO:0000313" key="1">
    <source>
        <dbReference type="EMBL" id="SOB96572.1"/>
    </source>
</evidence>
<dbReference type="RefSeq" id="WP_097075761.1">
    <property type="nucleotide sequence ID" value="NZ_OBMR01000003.1"/>
</dbReference>
<reference evidence="1 2" key="1">
    <citation type="submission" date="2017-08" db="EMBL/GenBank/DDBJ databases">
        <authorList>
            <person name="de Groot N.N."/>
        </authorList>
    </citation>
    <scope>NUCLEOTIDE SEQUENCE [LARGE SCALE GENOMIC DNA]</scope>
    <source>
        <strain evidence="1 2">DSM 9787</strain>
    </source>
</reference>
<organism evidence="1 2">
    <name type="scientific">Pseudobutyrivibrio ruminis DSM 9787</name>
    <dbReference type="NCBI Taxonomy" id="1123011"/>
    <lineage>
        <taxon>Bacteria</taxon>
        <taxon>Bacillati</taxon>
        <taxon>Bacillota</taxon>
        <taxon>Clostridia</taxon>
        <taxon>Lachnospirales</taxon>
        <taxon>Lachnospiraceae</taxon>
        <taxon>Pseudobutyrivibrio</taxon>
    </lineage>
</organism>
<accession>A0A285RW33</accession>